<dbReference type="AlphaFoldDB" id="A0A443IXZ5"/>
<dbReference type="PROSITE" id="PS00627">
    <property type="entry name" value="GHMP_KINASES_ATP"/>
    <property type="match status" value="1"/>
</dbReference>
<dbReference type="GO" id="GO:0004413">
    <property type="term" value="F:homoserine kinase activity"/>
    <property type="evidence" value="ECO:0007669"/>
    <property type="project" value="UniProtKB-UniRule"/>
</dbReference>
<feature type="domain" description="GHMP kinase N-terminal" evidence="14">
    <location>
        <begin position="59"/>
        <end position="140"/>
    </location>
</feature>
<comment type="subcellular location">
    <subcellularLocation>
        <location evidence="13">Cytoplasm</location>
    </subcellularLocation>
</comment>
<evidence type="ECO:0000256" key="5">
    <source>
        <dbReference type="ARBA" id="ARBA00022605"/>
    </source>
</evidence>
<dbReference type="SUPFAM" id="SSF55060">
    <property type="entry name" value="GHMP Kinase, C-terminal domain"/>
    <property type="match status" value="1"/>
</dbReference>
<dbReference type="RefSeq" id="WP_120071342.1">
    <property type="nucleotide sequence ID" value="NZ_CP126113.1"/>
</dbReference>
<comment type="pathway">
    <text evidence="1 13">Amino-acid biosynthesis; L-threonine biosynthesis; L-threonine from L-aspartate: step 4/5.</text>
</comment>
<dbReference type="GO" id="GO:0009088">
    <property type="term" value="P:threonine biosynthetic process"/>
    <property type="evidence" value="ECO:0007669"/>
    <property type="project" value="UniProtKB-UniRule"/>
</dbReference>
<keyword evidence="17" id="KW-1185">Reference proteome</keyword>
<evidence type="ECO:0000256" key="6">
    <source>
        <dbReference type="ARBA" id="ARBA00022679"/>
    </source>
</evidence>
<evidence type="ECO:0000256" key="11">
    <source>
        <dbReference type="ARBA" id="ARBA00049375"/>
    </source>
</evidence>
<evidence type="ECO:0000256" key="1">
    <source>
        <dbReference type="ARBA" id="ARBA00005015"/>
    </source>
</evidence>
<dbReference type="UniPathway" id="UPA00050">
    <property type="reaction ID" value="UER00064"/>
</dbReference>
<gene>
    <name evidence="13" type="primary">thrB</name>
    <name evidence="16" type="ORF">D4N35_005785</name>
</gene>
<evidence type="ECO:0000256" key="3">
    <source>
        <dbReference type="ARBA" id="ARBA00012078"/>
    </source>
</evidence>
<evidence type="ECO:0000256" key="2">
    <source>
        <dbReference type="ARBA" id="ARBA00007370"/>
    </source>
</evidence>
<evidence type="ECO:0000313" key="17">
    <source>
        <dbReference type="Proteomes" id="UP000273811"/>
    </source>
</evidence>
<evidence type="ECO:0000256" key="8">
    <source>
        <dbReference type="ARBA" id="ARBA00022741"/>
    </source>
</evidence>
<dbReference type="PIRSF" id="PIRSF000676">
    <property type="entry name" value="Homoser_kin"/>
    <property type="match status" value="1"/>
</dbReference>
<comment type="function">
    <text evidence="12 13">Catalyzes the ATP-dependent phosphorylation of L-homoserine to L-homoserine phosphate.</text>
</comment>
<dbReference type="PANTHER" id="PTHR20861:SF1">
    <property type="entry name" value="HOMOSERINE KINASE"/>
    <property type="match status" value="1"/>
</dbReference>
<keyword evidence="7 13" id="KW-0791">Threonine biosynthesis</keyword>
<protein>
    <recommendedName>
        <fullName evidence="4 13">Homoserine kinase</fullName>
        <shortName evidence="13">HK</shortName>
        <shortName evidence="13">HSK</shortName>
        <ecNumber evidence="3 13">2.7.1.39</ecNumber>
    </recommendedName>
</protein>
<keyword evidence="8 13" id="KW-0547">Nucleotide-binding</keyword>
<comment type="catalytic activity">
    <reaction evidence="11 13">
        <text>L-homoserine + ATP = O-phospho-L-homoserine + ADP + H(+)</text>
        <dbReference type="Rhea" id="RHEA:13985"/>
        <dbReference type="ChEBI" id="CHEBI:15378"/>
        <dbReference type="ChEBI" id="CHEBI:30616"/>
        <dbReference type="ChEBI" id="CHEBI:57476"/>
        <dbReference type="ChEBI" id="CHEBI:57590"/>
        <dbReference type="ChEBI" id="CHEBI:456216"/>
        <dbReference type="EC" id="2.7.1.39"/>
    </reaction>
</comment>
<keyword evidence="5 13" id="KW-0028">Amino-acid biosynthesis</keyword>
<dbReference type="EMBL" id="QYTU02000008">
    <property type="protein sequence ID" value="RWR12888.1"/>
    <property type="molecule type" value="Genomic_DNA"/>
</dbReference>
<accession>A0A443IXZ5</accession>
<dbReference type="GO" id="GO:0005524">
    <property type="term" value="F:ATP binding"/>
    <property type="evidence" value="ECO:0007669"/>
    <property type="project" value="UniProtKB-UniRule"/>
</dbReference>
<dbReference type="Proteomes" id="UP000273811">
    <property type="component" value="Unassembled WGS sequence"/>
</dbReference>
<dbReference type="InterPro" id="IPR014721">
    <property type="entry name" value="Ribsml_uS5_D2-typ_fold_subgr"/>
</dbReference>
<dbReference type="Gene3D" id="3.30.70.890">
    <property type="entry name" value="GHMP kinase, C-terminal domain"/>
    <property type="match status" value="1"/>
</dbReference>
<reference evidence="16" key="1">
    <citation type="submission" date="2018-12" db="EMBL/GenBank/DDBJ databases">
        <authorList>
            <person name="Sun L."/>
            <person name="Chen Z."/>
        </authorList>
    </citation>
    <scope>NUCLEOTIDE SEQUENCE [LARGE SCALE GENOMIC DNA]</scope>
    <source>
        <strain evidence="16">DSM 16012</strain>
    </source>
</reference>
<evidence type="ECO:0000256" key="13">
    <source>
        <dbReference type="HAMAP-Rule" id="MF_00384"/>
    </source>
</evidence>
<dbReference type="OrthoDB" id="9769912at2"/>
<feature type="binding site" evidence="13">
    <location>
        <begin position="87"/>
        <end position="97"/>
    </location>
    <ligand>
        <name>ATP</name>
        <dbReference type="ChEBI" id="CHEBI:30616"/>
    </ligand>
</feature>
<dbReference type="InterPro" id="IPR000870">
    <property type="entry name" value="Homoserine_kinase"/>
</dbReference>
<name>A0A443IXZ5_9BACI</name>
<dbReference type="GeneID" id="56391430"/>
<evidence type="ECO:0000256" key="10">
    <source>
        <dbReference type="ARBA" id="ARBA00022840"/>
    </source>
</evidence>
<organism evidence="16 17">
    <name type="scientific">Siminovitchia fortis</name>
    <dbReference type="NCBI Taxonomy" id="254758"/>
    <lineage>
        <taxon>Bacteria</taxon>
        <taxon>Bacillati</taxon>
        <taxon>Bacillota</taxon>
        <taxon>Bacilli</taxon>
        <taxon>Bacillales</taxon>
        <taxon>Bacillaceae</taxon>
        <taxon>Siminovitchia</taxon>
    </lineage>
</organism>
<keyword evidence="9 13" id="KW-0418">Kinase</keyword>
<dbReference type="InterPro" id="IPR020568">
    <property type="entry name" value="Ribosomal_Su5_D2-typ_SF"/>
</dbReference>
<dbReference type="NCBIfam" id="TIGR00191">
    <property type="entry name" value="thrB"/>
    <property type="match status" value="1"/>
</dbReference>
<evidence type="ECO:0000256" key="4">
    <source>
        <dbReference type="ARBA" id="ARBA00017858"/>
    </source>
</evidence>
<dbReference type="Pfam" id="PF00288">
    <property type="entry name" value="GHMP_kinases_N"/>
    <property type="match status" value="1"/>
</dbReference>
<evidence type="ECO:0000259" key="15">
    <source>
        <dbReference type="Pfam" id="PF08544"/>
    </source>
</evidence>
<evidence type="ECO:0000256" key="9">
    <source>
        <dbReference type="ARBA" id="ARBA00022777"/>
    </source>
</evidence>
<dbReference type="InterPro" id="IPR006203">
    <property type="entry name" value="GHMP_knse_ATP-bd_CS"/>
</dbReference>
<comment type="caution">
    <text evidence="16">The sequence shown here is derived from an EMBL/GenBank/DDBJ whole genome shotgun (WGS) entry which is preliminary data.</text>
</comment>
<evidence type="ECO:0000259" key="14">
    <source>
        <dbReference type="Pfam" id="PF00288"/>
    </source>
</evidence>
<dbReference type="InterPro" id="IPR006204">
    <property type="entry name" value="GHMP_kinase_N_dom"/>
</dbReference>
<dbReference type="Gene3D" id="3.30.230.10">
    <property type="match status" value="1"/>
</dbReference>
<dbReference type="PRINTS" id="PR00958">
    <property type="entry name" value="HOMSERKINASE"/>
</dbReference>
<proteinExistence type="inferred from homology"/>
<keyword evidence="6 13" id="KW-0808">Transferase</keyword>
<keyword evidence="13" id="KW-0963">Cytoplasm</keyword>
<dbReference type="InterPro" id="IPR036554">
    <property type="entry name" value="GHMP_kinase_C_sf"/>
</dbReference>
<dbReference type="HAMAP" id="MF_00384">
    <property type="entry name" value="Homoser_kinase"/>
    <property type="match status" value="1"/>
</dbReference>
<evidence type="ECO:0000256" key="7">
    <source>
        <dbReference type="ARBA" id="ARBA00022697"/>
    </source>
</evidence>
<sequence>MNGFTISVPASTANIGPGFDSVGMALNRYLTLHVQRSDEWVFEHRSEHLPPADAAQEHFIYQMAERMASECEAVLPPCKVVVESEIPLARGMGSSASAVVAGIELANQLCQLELTPEEKLEWATKFEGHPDNVAPALLGGLIVTAETKRTDKVEYFQTDDLNMDLVLYIPNFELKTETARKVLPETFSRADATAASGIGNVMIAGLLSGDYGLAGRMMEADLFHEPYRASLIPNYDEIRQAAREMGAFGTVISGAGPTMISFAPKGTGESIVKGMQAVLPNYSIELMEADRNGLRVEKFQDCK</sequence>
<keyword evidence="10 13" id="KW-0067">ATP-binding</keyword>
<comment type="similarity">
    <text evidence="2 13">Belongs to the GHMP kinase family. Homoserine kinase subfamily.</text>
</comment>
<dbReference type="SUPFAM" id="SSF54211">
    <property type="entry name" value="Ribosomal protein S5 domain 2-like"/>
    <property type="match status" value="1"/>
</dbReference>
<dbReference type="GO" id="GO:0005737">
    <property type="term" value="C:cytoplasm"/>
    <property type="evidence" value="ECO:0007669"/>
    <property type="project" value="UniProtKB-SubCell"/>
</dbReference>
<dbReference type="Pfam" id="PF08544">
    <property type="entry name" value="GHMP_kinases_C"/>
    <property type="match status" value="1"/>
</dbReference>
<feature type="domain" description="GHMP kinase C-terminal" evidence="15">
    <location>
        <begin position="202"/>
        <end position="280"/>
    </location>
</feature>
<dbReference type="EC" id="2.7.1.39" evidence="3 13"/>
<evidence type="ECO:0000313" key="16">
    <source>
        <dbReference type="EMBL" id="RWR12888.1"/>
    </source>
</evidence>
<evidence type="ECO:0000256" key="12">
    <source>
        <dbReference type="ARBA" id="ARBA00049954"/>
    </source>
</evidence>
<dbReference type="PANTHER" id="PTHR20861">
    <property type="entry name" value="HOMOSERINE/4-DIPHOSPHOCYTIDYL-2-C-METHYL-D-ERYTHRITOL KINASE"/>
    <property type="match status" value="1"/>
</dbReference>
<dbReference type="InterPro" id="IPR013750">
    <property type="entry name" value="GHMP_kinase_C_dom"/>
</dbReference>